<dbReference type="PANTHER" id="PTHR10302:SF27">
    <property type="entry name" value="SINGLE-STRANDED DNA-BINDING PROTEIN"/>
    <property type="match status" value="1"/>
</dbReference>
<dbReference type="GO" id="GO:0006260">
    <property type="term" value="P:DNA replication"/>
    <property type="evidence" value="ECO:0007669"/>
    <property type="project" value="UniProtKB-UniRule"/>
</dbReference>
<comment type="subunit">
    <text evidence="2">Homotetramer.</text>
</comment>
<dbReference type="EMBL" id="CCEH01000001">
    <property type="protein sequence ID" value="CDR26467.1"/>
    <property type="molecule type" value="Genomic_DNA"/>
</dbReference>
<dbReference type="Pfam" id="PF00436">
    <property type="entry name" value="SSB"/>
    <property type="match status" value="1"/>
</dbReference>
<dbReference type="InterPro" id="IPR012340">
    <property type="entry name" value="NA-bd_OB-fold"/>
</dbReference>
<keyword evidence="2" id="KW-0233">DNA recombination</keyword>
<protein>
    <recommendedName>
        <fullName evidence="2 3">Single-stranded DNA-binding protein</fullName>
        <shortName evidence="2">SSB</shortName>
    </recommendedName>
</protein>
<keyword evidence="1 2" id="KW-0238">DNA-binding</keyword>
<keyword evidence="2" id="KW-0227">DNA damage</keyword>
<comment type="function">
    <text evidence="2">Plays an important role in DNA replication, recombination and repair. Binds to ssDNA and to an array of partner proteins to recruit them to their sites of action during DNA metabolism.</text>
</comment>
<feature type="short sequence motif" description="Important for interaction with partner proteins" evidence="2">
    <location>
        <begin position="144"/>
        <end position="149"/>
    </location>
</feature>
<dbReference type="AlphaFoldDB" id="A0A077UH19"/>
<dbReference type="HAMAP" id="MF_00984">
    <property type="entry name" value="SSB"/>
    <property type="match status" value="1"/>
</dbReference>
<gene>
    <name evidence="5" type="primary">ssb_1</name>
    <name evidence="5" type="ORF">ERS140147_00014</name>
</gene>
<evidence type="ECO:0000256" key="1">
    <source>
        <dbReference type="ARBA" id="ARBA00023125"/>
    </source>
</evidence>
<dbReference type="Gene3D" id="2.40.50.140">
    <property type="entry name" value="Nucleic acid-binding proteins"/>
    <property type="match status" value="1"/>
</dbReference>
<dbReference type="GO" id="GO:0006310">
    <property type="term" value="P:DNA recombination"/>
    <property type="evidence" value="ECO:0007669"/>
    <property type="project" value="UniProtKB-UniRule"/>
</dbReference>
<dbReference type="PROSITE" id="PS50935">
    <property type="entry name" value="SSB"/>
    <property type="match status" value="1"/>
</dbReference>
<dbReference type="SUPFAM" id="SSF50249">
    <property type="entry name" value="Nucleic acid-binding proteins"/>
    <property type="match status" value="1"/>
</dbReference>
<keyword evidence="2" id="KW-0235">DNA replication</keyword>
<dbReference type="InterPro" id="IPR000424">
    <property type="entry name" value="Primosome_PriB/ssb"/>
</dbReference>
<dbReference type="PANTHER" id="PTHR10302">
    <property type="entry name" value="SINGLE-STRANDED DNA-BINDING PROTEIN"/>
    <property type="match status" value="1"/>
</dbReference>
<feature type="compositionally biased region" description="Polar residues" evidence="4">
    <location>
        <begin position="118"/>
        <end position="137"/>
    </location>
</feature>
<evidence type="ECO:0000313" key="5">
    <source>
        <dbReference type="EMBL" id="CDR26467.1"/>
    </source>
</evidence>
<dbReference type="NCBIfam" id="TIGR00621">
    <property type="entry name" value="ssb"/>
    <property type="match status" value="1"/>
</dbReference>
<sequence length="149" mass="17186">MNLTILIGRLTCDPELLHTQKEIAVAKFNLAVNRNYKNENGQTQADFINCITFRKHDENVATYLKTGQQIAIKGRIQTRSYTNKENKQIYVTEVIVEEIKFLENKNSSHSSQEKKNTNSKQSKYSRPVNNNPFTNIYGSIDLQDDDLPF</sequence>
<dbReference type="GO" id="GO:0003697">
    <property type="term" value="F:single-stranded DNA binding"/>
    <property type="evidence" value="ECO:0007669"/>
    <property type="project" value="UniProtKB-UniRule"/>
</dbReference>
<dbReference type="RefSeq" id="WP_047528764.1">
    <property type="nucleotide sequence ID" value="NZ_CCEH01000001.1"/>
</dbReference>
<accession>A0A077UH19</accession>
<proteinExistence type="inferred from homology"/>
<evidence type="ECO:0000256" key="3">
    <source>
        <dbReference type="PIRNR" id="PIRNR002070"/>
    </source>
</evidence>
<dbReference type="PIRSF" id="PIRSF002070">
    <property type="entry name" value="SSB"/>
    <property type="match status" value="1"/>
</dbReference>
<dbReference type="Proteomes" id="UP000044616">
    <property type="component" value="Unassembled WGS sequence"/>
</dbReference>
<name>A0A077UH19_9STAP</name>
<dbReference type="GO" id="GO:0009295">
    <property type="term" value="C:nucleoid"/>
    <property type="evidence" value="ECO:0007669"/>
    <property type="project" value="TreeGrafter"/>
</dbReference>
<keyword evidence="2" id="KW-0234">DNA repair</keyword>
<organism evidence="5 6">
    <name type="scientific">Staphylococcus schweitzeri</name>
    <dbReference type="NCBI Taxonomy" id="1654388"/>
    <lineage>
        <taxon>Bacteria</taxon>
        <taxon>Bacillati</taxon>
        <taxon>Bacillota</taxon>
        <taxon>Bacilli</taxon>
        <taxon>Bacillales</taxon>
        <taxon>Staphylococcaceae</taxon>
        <taxon>Staphylococcus</taxon>
    </lineage>
</organism>
<dbReference type="InterPro" id="IPR011344">
    <property type="entry name" value="ssDNA-bd"/>
</dbReference>
<dbReference type="CDD" id="cd04496">
    <property type="entry name" value="SSB_OBF"/>
    <property type="match status" value="1"/>
</dbReference>
<evidence type="ECO:0000313" key="6">
    <source>
        <dbReference type="Proteomes" id="UP000044616"/>
    </source>
</evidence>
<comment type="caution">
    <text evidence="2">Lacks conserved residue(s) required for the propagation of feature annotation.</text>
</comment>
<evidence type="ECO:0000256" key="4">
    <source>
        <dbReference type="SAM" id="MobiDB-lite"/>
    </source>
</evidence>
<feature type="region of interest" description="Disordered" evidence="4">
    <location>
        <begin position="105"/>
        <end position="137"/>
    </location>
</feature>
<dbReference type="GO" id="GO:0006281">
    <property type="term" value="P:DNA repair"/>
    <property type="evidence" value="ECO:0007669"/>
    <property type="project" value="UniProtKB-UniRule"/>
</dbReference>
<evidence type="ECO:0000256" key="2">
    <source>
        <dbReference type="HAMAP-Rule" id="MF_00984"/>
    </source>
</evidence>
<reference evidence="5 6" key="1">
    <citation type="submission" date="2014-05" db="EMBL/GenBank/DDBJ databases">
        <authorList>
            <person name="Aslett A.Martin."/>
            <person name="De Silva Nishadi"/>
        </authorList>
    </citation>
    <scope>NUCLEOTIDE SEQUENCE [LARGE SCALE GENOMIC DNA]</scope>
</reference>